<feature type="signal peptide" evidence="1">
    <location>
        <begin position="1"/>
        <end position="26"/>
    </location>
</feature>
<dbReference type="WBParaSite" id="nRc.2.0.1.t20812-RA">
    <property type="protein sequence ID" value="nRc.2.0.1.t20812-RA"/>
    <property type="gene ID" value="nRc.2.0.1.g20812"/>
</dbReference>
<dbReference type="AlphaFoldDB" id="A0A915J517"/>
<dbReference type="Proteomes" id="UP000887565">
    <property type="component" value="Unplaced"/>
</dbReference>
<evidence type="ECO:0000313" key="2">
    <source>
        <dbReference type="Proteomes" id="UP000887565"/>
    </source>
</evidence>
<organism evidence="2 3">
    <name type="scientific">Romanomermis culicivorax</name>
    <name type="common">Nematode worm</name>
    <dbReference type="NCBI Taxonomy" id="13658"/>
    <lineage>
        <taxon>Eukaryota</taxon>
        <taxon>Metazoa</taxon>
        <taxon>Ecdysozoa</taxon>
        <taxon>Nematoda</taxon>
        <taxon>Enoplea</taxon>
        <taxon>Dorylaimia</taxon>
        <taxon>Mermithida</taxon>
        <taxon>Mermithoidea</taxon>
        <taxon>Mermithidae</taxon>
        <taxon>Romanomermis</taxon>
    </lineage>
</organism>
<sequence>MMQKNSLNDLISMGLGLLTSVAVGGASNDAVAQMIRALHQMDGHESLTCDFLFNRIPLVDRFYEDLLGHFHTYNDEGPNHAERYKNYTEDYCCLKWQLKYFIKSNMLTVITFVASLHIPLEKVGYS</sequence>
<evidence type="ECO:0000313" key="3">
    <source>
        <dbReference type="WBParaSite" id="nRc.2.0.1.t20812-RA"/>
    </source>
</evidence>
<reference evidence="3" key="1">
    <citation type="submission" date="2022-11" db="UniProtKB">
        <authorList>
            <consortium name="WormBaseParasite"/>
        </authorList>
    </citation>
    <scope>IDENTIFICATION</scope>
</reference>
<keyword evidence="2" id="KW-1185">Reference proteome</keyword>
<keyword evidence="1" id="KW-0732">Signal</keyword>
<accession>A0A915J517</accession>
<protein>
    <submittedName>
        <fullName evidence="3">Uncharacterized protein</fullName>
    </submittedName>
</protein>
<evidence type="ECO:0000256" key="1">
    <source>
        <dbReference type="SAM" id="SignalP"/>
    </source>
</evidence>
<feature type="chain" id="PRO_5036942389" evidence="1">
    <location>
        <begin position="27"/>
        <end position="126"/>
    </location>
</feature>
<proteinExistence type="predicted"/>
<name>A0A915J517_ROMCU</name>